<evidence type="ECO:0000313" key="7">
    <source>
        <dbReference type="Proteomes" id="UP000190064"/>
    </source>
</evidence>
<dbReference type="STRING" id="966.BTA35_0200745"/>
<dbReference type="AlphaFoldDB" id="A0A1T1HE72"/>
<keyword evidence="7" id="KW-1185">Reference proteome</keyword>
<dbReference type="Gene3D" id="2.30.110.10">
    <property type="entry name" value="Electron Transport, Fmn-binding Protein, Chain A"/>
    <property type="match status" value="1"/>
</dbReference>
<protein>
    <submittedName>
        <fullName evidence="6">Protein/domain typically associated with flavoprotein oxygenase, DIM6/NTAB family protein</fullName>
    </submittedName>
</protein>
<dbReference type="RefSeq" id="WP_077242525.1">
    <property type="nucleotide sequence ID" value="NZ_FXTS01000001.1"/>
</dbReference>
<comment type="caution">
    <text evidence="6">The sequence shown here is derived from an EMBL/GenBank/DDBJ whole genome shotgun (WGS) entry which is preliminary data.</text>
</comment>
<evidence type="ECO:0000259" key="5">
    <source>
        <dbReference type="SMART" id="SM00903"/>
    </source>
</evidence>
<dbReference type="PANTHER" id="PTHR33798">
    <property type="entry name" value="FLAVOPROTEIN OXYGENASE"/>
    <property type="match status" value="1"/>
</dbReference>
<dbReference type="InterPro" id="IPR012349">
    <property type="entry name" value="Split_barrel_FMN-bd"/>
</dbReference>
<sequence length="204" mass="22845">MYIDFDTLSPNQAYHLMTQTIIPRPVAWVLTANETSGYNLAPFSFFNAICSNPPLVMFSAGKKPDGTPKDTRYNLGQNKQLVIHIPSVDQAEDVTETARTLDYGDSELYKIQHPLVNEPGWDLPRLEKAPVAMLAELTDLHEVGPNKQAIFYCEIKALYVRDDLVEQDEKGRTRVDAAKMQPLARLGGGEYASFGEVFKLNRPA</sequence>
<keyword evidence="3" id="KW-0288">FMN</keyword>
<feature type="domain" description="Flavin reductase like" evidence="5">
    <location>
        <begin position="19"/>
        <end position="174"/>
    </location>
</feature>
<name>A0A1T1HE72_OCELI</name>
<dbReference type="GO" id="GO:0016646">
    <property type="term" value="F:oxidoreductase activity, acting on the CH-NH group of donors, NAD or NADP as acceptor"/>
    <property type="evidence" value="ECO:0007669"/>
    <property type="project" value="UniProtKB-ARBA"/>
</dbReference>
<keyword evidence="2" id="KW-0285">Flavoprotein</keyword>
<evidence type="ECO:0000256" key="4">
    <source>
        <dbReference type="ARBA" id="ARBA00038054"/>
    </source>
</evidence>
<organism evidence="6 7">
    <name type="scientific">Oceanospirillum linum</name>
    <dbReference type="NCBI Taxonomy" id="966"/>
    <lineage>
        <taxon>Bacteria</taxon>
        <taxon>Pseudomonadati</taxon>
        <taxon>Pseudomonadota</taxon>
        <taxon>Gammaproteobacteria</taxon>
        <taxon>Oceanospirillales</taxon>
        <taxon>Oceanospirillaceae</taxon>
        <taxon>Oceanospirillum</taxon>
    </lineage>
</organism>
<proteinExistence type="inferred from homology"/>
<evidence type="ECO:0000313" key="6">
    <source>
        <dbReference type="EMBL" id="OOV88115.1"/>
    </source>
</evidence>
<dbReference type="PANTHER" id="PTHR33798:SF5">
    <property type="entry name" value="FLAVIN REDUCTASE LIKE DOMAIN-CONTAINING PROTEIN"/>
    <property type="match status" value="1"/>
</dbReference>
<accession>A0A1T1HE72</accession>
<dbReference type="SUPFAM" id="SSF50475">
    <property type="entry name" value="FMN-binding split barrel"/>
    <property type="match status" value="1"/>
</dbReference>
<dbReference type="Proteomes" id="UP000190064">
    <property type="component" value="Unassembled WGS sequence"/>
</dbReference>
<comment type="similarity">
    <text evidence="4">Belongs to the flavoredoxin family.</text>
</comment>
<gene>
    <name evidence="6" type="ORF">BTA35_0200745</name>
</gene>
<dbReference type="SMART" id="SM00903">
    <property type="entry name" value="Flavin_Reduct"/>
    <property type="match status" value="1"/>
</dbReference>
<dbReference type="Pfam" id="PF01613">
    <property type="entry name" value="Flavin_Reduct"/>
    <property type="match status" value="1"/>
</dbReference>
<dbReference type="InterPro" id="IPR002563">
    <property type="entry name" value="Flavin_Rdtase-like_dom"/>
</dbReference>
<reference evidence="6" key="1">
    <citation type="submission" date="2017-02" db="EMBL/GenBank/DDBJ databases">
        <title>Draft Genome Sequence of the Salt Water Bacterium Oceanospirillum linum ATCC 11336.</title>
        <authorList>
            <person name="Trachtenberg A.M."/>
            <person name="Carney J.G."/>
            <person name="Linnane J.D."/>
            <person name="Rheaume B.A."/>
            <person name="Pitts N.L."/>
            <person name="Mykles D.L."/>
            <person name="Maclea K.S."/>
        </authorList>
    </citation>
    <scope>NUCLEOTIDE SEQUENCE [LARGE SCALE GENOMIC DNA]</scope>
    <source>
        <strain evidence="6">ATCC 11336</strain>
    </source>
</reference>
<evidence type="ECO:0000256" key="2">
    <source>
        <dbReference type="ARBA" id="ARBA00022630"/>
    </source>
</evidence>
<evidence type="ECO:0000256" key="1">
    <source>
        <dbReference type="ARBA" id="ARBA00001917"/>
    </source>
</evidence>
<dbReference type="GO" id="GO:0010181">
    <property type="term" value="F:FMN binding"/>
    <property type="evidence" value="ECO:0007669"/>
    <property type="project" value="InterPro"/>
</dbReference>
<evidence type="ECO:0000256" key="3">
    <source>
        <dbReference type="ARBA" id="ARBA00022643"/>
    </source>
</evidence>
<comment type="cofactor">
    <cofactor evidence="1">
        <name>FMN</name>
        <dbReference type="ChEBI" id="CHEBI:58210"/>
    </cofactor>
</comment>
<dbReference type="EMBL" id="MTSD02000001">
    <property type="protein sequence ID" value="OOV88115.1"/>
    <property type="molecule type" value="Genomic_DNA"/>
</dbReference>